<accession>A0ABN7AWM8</accession>
<proteinExistence type="predicted"/>
<gene>
    <name evidence="1" type="ORF">NTJ_09409</name>
</gene>
<evidence type="ECO:0000313" key="1">
    <source>
        <dbReference type="EMBL" id="BES96596.1"/>
    </source>
</evidence>
<sequence>MLDGQLANKSEKFVYPSALVGPSKRDERFRKYNVYKYILPSVFERWDLTVLMKESVPVKVKVSYDGLPLYEEVASQKVLRLQWDEVYSAFIGDILLKPKTGENVLPTTFYVGVTLANPVRY</sequence>
<name>A0ABN7AWM8_9HEMI</name>
<evidence type="ECO:0000313" key="2">
    <source>
        <dbReference type="Proteomes" id="UP001307889"/>
    </source>
</evidence>
<keyword evidence="2" id="KW-1185">Reference proteome</keyword>
<dbReference type="EMBL" id="AP028915">
    <property type="protein sequence ID" value="BES96596.1"/>
    <property type="molecule type" value="Genomic_DNA"/>
</dbReference>
<dbReference type="Proteomes" id="UP001307889">
    <property type="component" value="Chromosome 7"/>
</dbReference>
<protein>
    <submittedName>
        <fullName evidence="1">Uncharacterized protein</fullName>
    </submittedName>
</protein>
<organism evidence="1 2">
    <name type="scientific">Nesidiocoris tenuis</name>
    <dbReference type="NCBI Taxonomy" id="355587"/>
    <lineage>
        <taxon>Eukaryota</taxon>
        <taxon>Metazoa</taxon>
        <taxon>Ecdysozoa</taxon>
        <taxon>Arthropoda</taxon>
        <taxon>Hexapoda</taxon>
        <taxon>Insecta</taxon>
        <taxon>Pterygota</taxon>
        <taxon>Neoptera</taxon>
        <taxon>Paraneoptera</taxon>
        <taxon>Hemiptera</taxon>
        <taxon>Heteroptera</taxon>
        <taxon>Panheteroptera</taxon>
        <taxon>Cimicomorpha</taxon>
        <taxon>Miridae</taxon>
        <taxon>Dicyphina</taxon>
        <taxon>Nesidiocoris</taxon>
    </lineage>
</organism>
<reference evidence="1 2" key="1">
    <citation type="submission" date="2023-09" db="EMBL/GenBank/DDBJ databases">
        <title>Nesidiocoris tenuis whole genome shotgun sequence.</title>
        <authorList>
            <person name="Shibata T."/>
            <person name="Shimoda M."/>
            <person name="Kobayashi T."/>
            <person name="Uehara T."/>
        </authorList>
    </citation>
    <scope>NUCLEOTIDE SEQUENCE [LARGE SCALE GENOMIC DNA]</scope>
    <source>
        <strain evidence="1 2">Japan</strain>
    </source>
</reference>